<dbReference type="InterPro" id="IPR001645">
    <property type="entry name" value="Folylpolyglutamate_synth"/>
</dbReference>
<evidence type="ECO:0000256" key="3">
    <source>
        <dbReference type="ARBA" id="ARBA00013025"/>
    </source>
</evidence>
<dbReference type="InterPro" id="IPR036565">
    <property type="entry name" value="Mur-like_cat_sf"/>
</dbReference>
<evidence type="ECO:0000259" key="11">
    <source>
        <dbReference type="Pfam" id="PF02875"/>
    </source>
</evidence>
<keyword evidence="6" id="KW-0547">Nucleotide-binding</keyword>
<keyword evidence="14" id="KW-1185">Reference proteome</keyword>
<dbReference type="STRING" id="766136.BHF68_01155"/>
<dbReference type="NCBIfam" id="TIGR01499">
    <property type="entry name" value="folC"/>
    <property type="match status" value="1"/>
</dbReference>
<dbReference type="GO" id="GO:0005737">
    <property type="term" value="C:cytoplasm"/>
    <property type="evidence" value="ECO:0007669"/>
    <property type="project" value="TreeGrafter"/>
</dbReference>
<dbReference type="Proteomes" id="UP000094296">
    <property type="component" value="Unassembled WGS sequence"/>
</dbReference>
<dbReference type="SUPFAM" id="SSF53623">
    <property type="entry name" value="MurD-like peptide ligases, catalytic domain"/>
    <property type="match status" value="1"/>
</dbReference>
<dbReference type="RefSeq" id="WP_069641809.1">
    <property type="nucleotide sequence ID" value="NZ_MIJE01000001.1"/>
</dbReference>
<sequence length="481" mass="54344">MSLNKFNSQQEVIAWVQSFQRFGISPGLQRVQWLLDELDNPEKSLKIIHVAGTNGKGSTCKYLAKAIEANGYRVGLFTSPYLEAFNNRIAINQADINQQSLCLVAEQVNQVINSMPQNEFGDVTEFEVITVMALLYYSLQNIDYVVLEVGLGGRLDATNVVSPIISVITNIGYDHINILGSCLADIAFEKAGIIKNGIPVISGVKQLEAVHVIREQSRQKNSKLYELGKDFYNKIDNISLEEMSVQFRFDNEQFRVDNEQLGFNNGQFLNVDTWPTRLTASYQADNLAVALATLKILQEQELITLEAAKTQEGIMETFWPGRFEVMQKNPLVIVDGAHNPEGFQALTSSLEAQFGADKKYIWCIGFLQDKKIDKMIQFIIEKASTIVITMPISERSATVELVEEEFKKEIENKIKENIEELPTLSSLGDINIYTEKDIFKAIEITLRAAKQDEIICVAGSLYMISEARNWWTNKEQRLVKE</sequence>
<dbReference type="PROSITE" id="PS01012">
    <property type="entry name" value="FOLYLPOLYGLU_SYNT_2"/>
    <property type="match status" value="1"/>
</dbReference>
<dbReference type="OrthoDB" id="9809356at2"/>
<dbReference type="Gene3D" id="3.90.190.20">
    <property type="entry name" value="Mur ligase, C-terminal domain"/>
    <property type="match status" value="1"/>
</dbReference>
<dbReference type="Pfam" id="PF02875">
    <property type="entry name" value="Mur_ligase_C"/>
    <property type="match status" value="1"/>
</dbReference>
<keyword evidence="5" id="KW-0479">Metal-binding</keyword>
<feature type="domain" description="Mur ligase central" evidence="12">
    <location>
        <begin position="50"/>
        <end position="259"/>
    </location>
</feature>
<evidence type="ECO:0000259" key="12">
    <source>
        <dbReference type="Pfam" id="PF08245"/>
    </source>
</evidence>
<evidence type="ECO:0000256" key="10">
    <source>
        <dbReference type="ARBA" id="ARBA00047493"/>
    </source>
</evidence>
<accession>A0A1E5G556</accession>
<dbReference type="Gene3D" id="3.40.1190.10">
    <property type="entry name" value="Mur-like, catalytic domain"/>
    <property type="match status" value="1"/>
</dbReference>
<keyword evidence="4" id="KW-0436">Ligase</keyword>
<evidence type="ECO:0000256" key="7">
    <source>
        <dbReference type="ARBA" id="ARBA00022840"/>
    </source>
</evidence>
<dbReference type="InterPro" id="IPR036615">
    <property type="entry name" value="Mur_ligase_C_dom_sf"/>
</dbReference>
<dbReference type="GO" id="GO:0004326">
    <property type="term" value="F:tetrahydrofolylpolyglutamate synthase activity"/>
    <property type="evidence" value="ECO:0007669"/>
    <property type="project" value="UniProtKB-EC"/>
</dbReference>
<feature type="domain" description="Mur ligase C-terminal" evidence="11">
    <location>
        <begin position="321"/>
        <end position="460"/>
    </location>
</feature>
<dbReference type="Pfam" id="PF08245">
    <property type="entry name" value="Mur_ligase_M"/>
    <property type="match status" value="1"/>
</dbReference>
<reference evidence="13 14" key="1">
    <citation type="submission" date="2016-09" db="EMBL/GenBank/DDBJ databases">
        <title>Draft genome sequence for the type strain of Desulfuribacillus alkaliarsenatis AHT28, an obligately anaerobic, sulfidogenic bacterium isolated from Russian soda lake sediments.</title>
        <authorList>
            <person name="Abin C.A."/>
            <person name="Hollibaugh J.T."/>
        </authorList>
    </citation>
    <scope>NUCLEOTIDE SEQUENCE [LARGE SCALE GENOMIC DNA]</scope>
    <source>
        <strain evidence="13 14">AHT28</strain>
    </source>
</reference>
<protein>
    <recommendedName>
        <fullName evidence="3">tetrahydrofolate synthase</fullName>
        <ecNumber evidence="3">6.3.2.17</ecNumber>
    </recommendedName>
    <alternativeName>
        <fullName evidence="9">Tetrahydrofolylpolyglutamate synthase</fullName>
    </alternativeName>
</protein>
<gene>
    <name evidence="13" type="ORF">BHF68_01155</name>
</gene>
<dbReference type="EMBL" id="MIJE01000001">
    <property type="protein sequence ID" value="OEF98317.1"/>
    <property type="molecule type" value="Genomic_DNA"/>
</dbReference>
<evidence type="ECO:0000256" key="9">
    <source>
        <dbReference type="ARBA" id="ARBA00030592"/>
    </source>
</evidence>
<dbReference type="PIRSF" id="PIRSF001563">
    <property type="entry name" value="Folylpolyglu_synth"/>
    <property type="match status" value="1"/>
</dbReference>
<dbReference type="FunFam" id="3.40.1190.10:FF:000011">
    <property type="entry name" value="Folylpolyglutamate synthase/dihydrofolate synthase"/>
    <property type="match status" value="1"/>
</dbReference>
<dbReference type="InterPro" id="IPR018109">
    <property type="entry name" value="Folylpolyglutamate_synth_CS"/>
</dbReference>
<comment type="similarity">
    <text evidence="2">Belongs to the folylpolyglutamate synthase family.</text>
</comment>
<evidence type="ECO:0000313" key="14">
    <source>
        <dbReference type="Proteomes" id="UP000094296"/>
    </source>
</evidence>
<evidence type="ECO:0000256" key="6">
    <source>
        <dbReference type="ARBA" id="ARBA00022741"/>
    </source>
</evidence>
<dbReference type="AlphaFoldDB" id="A0A1E5G556"/>
<proteinExistence type="inferred from homology"/>
<dbReference type="InterPro" id="IPR013221">
    <property type="entry name" value="Mur_ligase_cen"/>
</dbReference>
<dbReference type="GO" id="GO:0008841">
    <property type="term" value="F:dihydrofolate synthase activity"/>
    <property type="evidence" value="ECO:0007669"/>
    <property type="project" value="TreeGrafter"/>
</dbReference>
<dbReference type="GO" id="GO:0005524">
    <property type="term" value="F:ATP binding"/>
    <property type="evidence" value="ECO:0007669"/>
    <property type="project" value="UniProtKB-KW"/>
</dbReference>
<dbReference type="SUPFAM" id="SSF53244">
    <property type="entry name" value="MurD-like peptide ligases, peptide-binding domain"/>
    <property type="match status" value="1"/>
</dbReference>
<dbReference type="PANTHER" id="PTHR11136:SF0">
    <property type="entry name" value="DIHYDROFOLATE SYNTHETASE-RELATED"/>
    <property type="match status" value="1"/>
</dbReference>
<dbReference type="PANTHER" id="PTHR11136">
    <property type="entry name" value="FOLYLPOLYGLUTAMATE SYNTHASE-RELATED"/>
    <property type="match status" value="1"/>
</dbReference>
<evidence type="ECO:0000256" key="4">
    <source>
        <dbReference type="ARBA" id="ARBA00022598"/>
    </source>
</evidence>
<keyword evidence="8" id="KW-0460">Magnesium</keyword>
<evidence type="ECO:0000256" key="5">
    <source>
        <dbReference type="ARBA" id="ARBA00022723"/>
    </source>
</evidence>
<keyword evidence="7" id="KW-0067">ATP-binding</keyword>
<dbReference type="EC" id="6.3.2.17" evidence="3"/>
<comment type="cofactor">
    <cofactor evidence="1">
        <name>Mg(2+)</name>
        <dbReference type="ChEBI" id="CHEBI:18420"/>
    </cofactor>
</comment>
<evidence type="ECO:0000256" key="2">
    <source>
        <dbReference type="ARBA" id="ARBA00008276"/>
    </source>
</evidence>
<evidence type="ECO:0000313" key="13">
    <source>
        <dbReference type="EMBL" id="OEF98317.1"/>
    </source>
</evidence>
<evidence type="ECO:0000256" key="1">
    <source>
        <dbReference type="ARBA" id="ARBA00001946"/>
    </source>
</evidence>
<dbReference type="InterPro" id="IPR004101">
    <property type="entry name" value="Mur_ligase_C"/>
</dbReference>
<organism evidence="13 14">
    <name type="scientific">Desulfuribacillus alkaliarsenatis</name>
    <dbReference type="NCBI Taxonomy" id="766136"/>
    <lineage>
        <taxon>Bacteria</taxon>
        <taxon>Bacillati</taxon>
        <taxon>Bacillota</taxon>
        <taxon>Desulfuribacillia</taxon>
        <taxon>Desulfuribacillales</taxon>
        <taxon>Desulfuribacillaceae</taxon>
        <taxon>Desulfuribacillus</taxon>
    </lineage>
</organism>
<name>A0A1E5G556_9FIRM</name>
<comment type="caution">
    <text evidence="13">The sequence shown here is derived from an EMBL/GenBank/DDBJ whole genome shotgun (WGS) entry which is preliminary data.</text>
</comment>
<evidence type="ECO:0000256" key="8">
    <source>
        <dbReference type="ARBA" id="ARBA00022842"/>
    </source>
</evidence>
<dbReference type="GO" id="GO:0046872">
    <property type="term" value="F:metal ion binding"/>
    <property type="evidence" value="ECO:0007669"/>
    <property type="project" value="UniProtKB-KW"/>
</dbReference>
<comment type="catalytic activity">
    <reaction evidence="10">
        <text>(6S)-5,6,7,8-tetrahydrofolyl-(gamma-L-Glu)(n) + L-glutamate + ATP = (6S)-5,6,7,8-tetrahydrofolyl-(gamma-L-Glu)(n+1) + ADP + phosphate + H(+)</text>
        <dbReference type="Rhea" id="RHEA:10580"/>
        <dbReference type="Rhea" id="RHEA-COMP:14738"/>
        <dbReference type="Rhea" id="RHEA-COMP:14740"/>
        <dbReference type="ChEBI" id="CHEBI:15378"/>
        <dbReference type="ChEBI" id="CHEBI:29985"/>
        <dbReference type="ChEBI" id="CHEBI:30616"/>
        <dbReference type="ChEBI" id="CHEBI:43474"/>
        <dbReference type="ChEBI" id="CHEBI:141005"/>
        <dbReference type="ChEBI" id="CHEBI:456216"/>
        <dbReference type="EC" id="6.3.2.17"/>
    </reaction>
</comment>